<dbReference type="EMBL" id="JAHLQT010047199">
    <property type="protein sequence ID" value="KAG7153370.1"/>
    <property type="molecule type" value="Genomic_DNA"/>
</dbReference>
<keyword evidence="2" id="KW-1185">Reference proteome</keyword>
<organism evidence="1 2">
    <name type="scientific">Homarus americanus</name>
    <name type="common">American lobster</name>
    <dbReference type="NCBI Taxonomy" id="6706"/>
    <lineage>
        <taxon>Eukaryota</taxon>
        <taxon>Metazoa</taxon>
        <taxon>Ecdysozoa</taxon>
        <taxon>Arthropoda</taxon>
        <taxon>Crustacea</taxon>
        <taxon>Multicrustacea</taxon>
        <taxon>Malacostraca</taxon>
        <taxon>Eumalacostraca</taxon>
        <taxon>Eucarida</taxon>
        <taxon>Decapoda</taxon>
        <taxon>Pleocyemata</taxon>
        <taxon>Astacidea</taxon>
        <taxon>Nephropoidea</taxon>
        <taxon>Nephropidae</taxon>
        <taxon>Homarus</taxon>
    </lineage>
</organism>
<accession>A0A8J5JCQ4</accession>
<proteinExistence type="predicted"/>
<name>A0A8J5JCQ4_HOMAM</name>
<reference evidence="1" key="1">
    <citation type="journal article" date="2021" name="Sci. Adv.">
        <title>The American lobster genome reveals insights on longevity, neural, and immune adaptations.</title>
        <authorList>
            <person name="Polinski J.M."/>
            <person name="Zimin A.V."/>
            <person name="Clark K.F."/>
            <person name="Kohn A.B."/>
            <person name="Sadowski N."/>
            <person name="Timp W."/>
            <person name="Ptitsyn A."/>
            <person name="Khanna P."/>
            <person name="Romanova D.Y."/>
            <person name="Williams P."/>
            <person name="Greenwood S.J."/>
            <person name="Moroz L.L."/>
            <person name="Walt D.R."/>
            <person name="Bodnar A.G."/>
        </authorList>
    </citation>
    <scope>NUCLEOTIDE SEQUENCE</scope>
    <source>
        <strain evidence="1">GMGI-L3</strain>
    </source>
</reference>
<evidence type="ECO:0000313" key="1">
    <source>
        <dbReference type="EMBL" id="KAG7153370.1"/>
    </source>
</evidence>
<dbReference type="Proteomes" id="UP000747542">
    <property type="component" value="Unassembled WGS sequence"/>
</dbReference>
<gene>
    <name evidence="1" type="ORF">Hamer_G010681</name>
</gene>
<comment type="caution">
    <text evidence="1">The sequence shown here is derived from an EMBL/GenBank/DDBJ whole genome shotgun (WGS) entry which is preliminary data.</text>
</comment>
<sequence>MDDGNFLLTLTPSIFCAGDAVNFSPEWSVNLFVRKRAWWRSPCPRLRAAAAVRETTKTMTWRTNCSRSCTRPPAGMKKTVTFEKSFDKDTFPNKAIRELFIKYNTPIPSSAAVERMFPMGKDVLRPKAVE</sequence>
<dbReference type="AlphaFoldDB" id="A0A8J5JCQ4"/>
<evidence type="ECO:0000313" key="2">
    <source>
        <dbReference type="Proteomes" id="UP000747542"/>
    </source>
</evidence>
<protein>
    <submittedName>
        <fullName evidence="1">Uncharacterized protein</fullName>
    </submittedName>
</protein>